<dbReference type="PROSITE" id="PS00383">
    <property type="entry name" value="TYR_PHOSPHATASE_1"/>
    <property type="match status" value="1"/>
</dbReference>
<dbReference type="InterPro" id="IPR000387">
    <property type="entry name" value="Tyr_Pase_dom"/>
</dbReference>
<dbReference type="KEGG" id="llh:I41_08290"/>
<dbReference type="PANTHER" id="PTHR47216:SF4">
    <property type="entry name" value="OS01G0859400 PROTEIN"/>
    <property type="match status" value="1"/>
</dbReference>
<feature type="domain" description="Tyrosine specific protein phosphatases" evidence="2">
    <location>
        <begin position="139"/>
        <end position="212"/>
    </location>
</feature>
<dbReference type="Pfam" id="PF00782">
    <property type="entry name" value="DSPc"/>
    <property type="match status" value="1"/>
</dbReference>
<organism evidence="3 4">
    <name type="scientific">Lacipirellula limnantheis</name>
    <dbReference type="NCBI Taxonomy" id="2528024"/>
    <lineage>
        <taxon>Bacteria</taxon>
        <taxon>Pseudomonadati</taxon>
        <taxon>Planctomycetota</taxon>
        <taxon>Planctomycetia</taxon>
        <taxon>Pirellulales</taxon>
        <taxon>Lacipirellulaceae</taxon>
        <taxon>Lacipirellula</taxon>
    </lineage>
</organism>
<keyword evidence="4" id="KW-1185">Reference proteome</keyword>
<keyword evidence="1" id="KW-1133">Transmembrane helix</keyword>
<evidence type="ECO:0000313" key="3">
    <source>
        <dbReference type="EMBL" id="QDT71669.1"/>
    </source>
</evidence>
<evidence type="ECO:0000259" key="2">
    <source>
        <dbReference type="PROSITE" id="PS50056"/>
    </source>
</evidence>
<sequence length="221" mass="24647">MKYGVLFATVAVLLTASALLQRGWQLLLLWPAVSFGVVAVGYLHFGPIVYGKSSRGSLSPFSQLILLPYLLYLWSVWYVLRLVKREPAFNQLTDNVLIGRRLLSHELPDNINHVIDLTCEFSEPYALRSKSYRSFPILDGFAPSPNQLREWVHEAAVLSGTVFIHCAEGHGRTGLFAAALLLATGHTKTPAEAIQFVKSRRPMVQLGHRQLAVLNAMHEAK</sequence>
<dbReference type="Gene3D" id="3.90.190.10">
    <property type="entry name" value="Protein tyrosine phosphatase superfamily"/>
    <property type="match status" value="1"/>
</dbReference>
<dbReference type="PROSITE" id="PS50056">
    <property type="entry name" value="TYR_PHOSPHATASE_2"/>
    <property type="match status" value="1"/>
</dbReference>
<name>A0A517TTH0_9BACT</name>
<dbReference type="SUPFAM" id="SSF52799">
    <property type="entry name" value="(Phosphotyrosine protein) phosphatases II"/>
    <property type="match status" value="1"/>
</dbReference>
<feature type="transmembrane region" description="Helical" evidence="1">
    <location>
        <begin position="28"/>
        <end position="49"/>
    </location>
</feature>
<dbReference type="InterPro" id="IPR000340">
    <property type="entry name" value="Dual-sp_phosphatase_cat-dom"/>
</dbReference>
<reference evidence="3 4" key="1">
    <citation type="submission" date="2019-02" db="EMBL/GenBank/DDBJ databases">
        <title>Deep-cultivation of Planctomycetes and their phenomic and genomic characterization uncovers novel biology.</title>
        <authorList>
            <person name="Wiegand S."/>
            <person name="Jogler M."/>
            <person name="Boedeker C."/>
            <person name="Pinto D."/>
            <person name="Vollmers J."/>
            <person name="Rivas-Marin E."/>
            <person name="Kohn T."/>
            <person name="Peeters S.H."/>
            <person name="Heuer A."/>
            <person name="Rast P."/>
            <person name="Oberbeckmann S."/>
            <person name="Bunk B."/>
            <person name="Jeske O."/>
            <person name="Meyerdierks A."/>
            <person name="Storesund J.E."/>
            <person name="Kallscheuer N."/>
            <person name="Luecker S."/>
            <person name="Lage O.M."/>
            <person name="Pohl T."/>
            <person name="Merkel B.J."/>
            <person name="Hornburger P."/>
            <person name="Mueller R.-W."/>
            <person name="Bruemmer F."/>
            <person name="Labrenz M."/>
            <person name="Spormann A.M."/>
            <person name="Op den Camp H."/>
            <person name="Overmann J."/>
            <person name="Amann R."/>
            <person name="Jetten M.S.M."/>
            <person name="Mascher T."/>
            <person name="Medema M.H."/>
            <person name="Devos D.P."/>
            <person name="Kaster A.-K."/>
            <person name="Ovreas L."/>
            <person name="Rohde M."/>
            <person name="Galperin M.Y."/>
            <person name="Jogler C."/>
        </authorList>
    </citation>
    <scope>NUCLEOTIDE SEQUENCE [LARGE SCALE GENOMIC DNA]</scope>
    <source>
        <strain evidence="3 4">I41</strain>
    </source>
</reference>
<gene>
    <name evidence="3" type="ORF">I41_08290</name>
</gene>
<keyword evidence="1" id="KW-0812">Transmembrane</keyword>
<feature type="transmembrane region" description="Helical" evidence="1">
    <location>
        <begin position="61"/>
        <end position="80"/>
    </location>
</feature>
<dbReference type="AlphaFoldDB" id="A0A517TTH0"/>
<dbReference type="InterPro" id="IPR016130">
    <property type="entry name" value="Tyr_Pase_AS"/>
</dbReference>
<dbReference type="PANTHER" id="PTHR47216">
    <property type="match status" value="1"/>
</dbReference>
<dbReference type="EMBL" id="CP036339">
    <property type="protein sequence ID" value="QDT71669.1"/>
    <property type="molecule type" value="Genomic_DNA"/>
</dbReference>
<dbReference type="InterPro" id="IPR029021">
    <property type="entry name" value="Prot-tyrosine_phosphatase-like"/>
</dbReference>
<dbReference type="RefSeq" id="WP_145431117.1">
    <property type="nucleotide sequence ID" value="NZ_CP036339.1"/>
</dbReference>
<dbReference type="OrthoDB" id="194849at2"/>
<protein>
    <recommendedName>
        <fullName evidence="2">Tyrosine specific protein phosphatases domain-containing protein</fullName>
    </recommendedName>
</protein>
<accession>A0A517TTH0</accession>
<evidence type="ECO:0000256" key="1">
    <source>
        <dbReference type="SAM" id="Phobius"/>
    </source>
</evidence>
<dbReference type="Proteomes" id="UP000317909">
    <property type="component" value="Chromosome"/>
</dbReference>
<proteinExistence type="predicted"/>
<evidence type="ECO:0000313" key="4">
    <source>
        <dbReference type="Proteomes" id="UP000317909"/>
    </source>
</evidence>
<keyword evidence="1" id="KW-0472">Membrane</keyword>